<evidence type="ECO:0000256" key="1">
    <source>
        <dbReference type="ARBA" id="ARBA00022801"/>
    </source>
</evidence>
<dbReference type="SUPFAM" id="SSF53187">
    <property type="entry name" value="Zn-dependent exopeptidases"/>
    <property type="match status" value="1"/>
</dbReference>
<accession>A0ABS5Y356</accession>
<feature type="region of interest" description="Disordered" evidence="2">
    <location>
        <begin position="195"/>
        <end position="239"/>
    </location>
</feature>
<dbReference type="SMART" id="SM00646">
    <property type="entry name" value="Ami_3"/>
    <property type="match status" value="1"/>
</dbReference>
<evidence type="ECO:0000313" key="6">
    <source>
        <dbReference type="Proteomes" id="UP001196661"/>
    </source>
</evidence>
<evidence type="ECO:0000259" key="4">
    <source>
        <dbReference type="SMART" id="SM00646"/>
    </source>
</evidence>
<dbReference type="InterPro" id="IPR022222">
    <property type="entry name" value="DUF3747"/>
</dbReference>
<feature type="domain" description="MurNAc-LAA" evidence="4">
    <location>
        <begin position="470"/>
        <end position="579"/>
    </location>
</feature>
<name>A0ABS5Y356_9CYAN</name>
<evidence type="ECO:0000313" key="5">
    <source>
        <dbReference type="EMBL" id="MBT9312279.1"/>
    </source>
</evidence>
<dbReference type="PANTHER" id="PTHR30404:SF0">
    <property type="entry name" value="N-ACETYLMURAMOYL-L-ALANINE AMIDASE AMIC"/>
    <property type="match status" value="1"/>
</dbReference>
<dbReference type="CDD" id="cd02696">
    <property type="entry name" value="MurNAc-LAA"/>
    <property type="match status" value="1"/>
</dbReference>
<dbReference type="RefSeq" id="WP_215618180.1">
    <property type="nucleotide sequence ID" value="NZ_JADOER010000007.1"/>
</dbReference>
<dbReference type="InterPro" id="IPR050695">
    <property type="entry name" value="N-acetylmuramoyl_amidase_3"/>
</dbReference>
<dbReference type="Proteomes" id="UP001196661">
    <property type="component" value="Unassembled WGS sequence"/>
</dbReference>
<sequence>MKSLLRQLTTLSAVAATFGAAITLPSSASAAQFNQQSIDSNRVVAVAEPINNGRFFKLLIIEQVSSARRCWQEQPGTPTTINPLLLNFDFTGICGRSSDSNGYSVRIGGEDLGSRYRLQIENRGDSLVLVAAPSPLQRGLPKLELGRSQGIANDFVKIELNAGWSMARRVYNGQTLGHTYLTNNQSLDAVLASVGATRPDPPTSRPTPTRPSPLPLPTPPSNRPQLPPPTIGTPGNNRNIDYQVVVPGSSAILRSRVNAVEPGAFRTTANGQTVIQAGRFREQSRANELRQRLVQAGLSAQILETGRVSAPPRTAPPAGDIIYQVIVPGSSSLLRARVNRIESGAFRTTVNGQTVIQAGRFREQVRANNLRQRLQADGLDAQILQTTAAAQPPATPSPGTLPRPAQRGEVLVMIDPGHGGRDPGAVGNGLQEKEINLFISRRVKRTLEQRGYRVAMTRNSDVEIDLQPRVNIAERANATVFVSIHSNAISLSRPEVNGLETYYFSSGRSLARSIHNSVLRSSDLRDRGVRQARFYVLRNTSMPAVLVETGFITGREDSARFRSNAAREQIADAIAQGVIDYLR</sequence>
<protein>
    <submittedName>
        <fullName evidence="5">DUF3747 domain-containing protein</fullName>
    </submittedName>
</protein>
<dbReference type="PANTHER" id="PTHR30404">
    <property type="entry name" value="N-ACETYLMURAMOYL-L-ALANINE AMIDASE"/>
    <property type="match status" value="1"/>
</dbReference>
<comment type="caution">
    <text evidence="5">The sequence shown here is derived from an EMBL/GenBank/DDBJ whole genome shotgun (WGS) entry which is preliminary data.</text>
</comment>
<feature type="compositionally biased region" description="Pro residues" evidence="2">
    <location>
        <begin position="199"/>
        <end position="231"/>
    </location>
</feature>
<feature type="chain" id="PRO_5045600089" evidence="3">
    <location>
        <begin position="31"/>
        <end position="583"/>
    </location>
</feature>
<dbReference type="SUPFAM" id="SSF110997">
    <property type="entry name" value="Sporulation related repeat"/>
    <property type="match status" value="1"/>
</dbReference>
<dbReference type="EMBL" id="JADOER010000007">
    <property type="protein sequence ID" value="MBT9312279.1"/>
    <property type="molecule type" value="Genomic_DNA"/>
</dbReference>
<organism evidence="5 6">
    <name type="scientific">Leptothoe kymatousa TAU-MAC 1615</name>
    <dbReference type="NCBI Taxonomy" id="2364775"/>
    <lineage>
        <taxon>Bacteria</taxon>
        <taxon>Bacillati</taxon>
        <taxon>Cyanobacteriota</taxon>
        <taxon>Cyanophyceae</taxon>
        <taxon>Nodosilineales</taxon>
        <taxon>Cymatolegaceae</taxon>
        <taxon>Leptothoe</taxon>
        <taxon>Leptothoe kymatousa</taxon>
    </lineage>
</organism>
<feature type="signal peptide" evidence="3">
    <location>
        <begin position="1"/>
        <end position="30"/>
    </location>
</feature>
<keyword evidence="6" id="KW-1185">Reference proteome</keyword>
<proteinExistence type="predicted"/>
<evidence type="ECO:0000256" key="2">
    <source>
        <dbReference type="SAM" id="MobiDB-lite"/>
    </source>
</evidence>
<gene>
    <name evidence="5" type="ORF">IXB28_08695</name>
</gene>
<reference evidence="5 6" key="1">
    <citation type="journal article" date="2021" name="Mar. Drugs">
        <title>Genome Reduction and Secondary Metabolism of the Marine Sponge-Associated Cyanobacterium Leptothoe.</title>
        <authorList>
            <person name="Konstantinou D."/>
            <person name="Popin R.V."/>
            <person name="Fewer D.P."/>
            <person name="Sivonen K."/>
            <person name="Gkelis S."/>
        </authorList>
    </citation>
    <scope>NUCLEOTIDE SEQUENCE [LARGE SCALE GENOMIC DNA]</scope>
    <source>
        <strain evidence="5 6">TAU-MAC 1615</strain>
    </source>
</reference>
<dbReference type="Pfam" id="PF01520">
    <property type="entry name" value="Amidase_3"/>
    <property type="match status" value="1"/>
</dbReference>
<dbReference type="InterPro" id="IPR002508">
    <property type="entry name" value="MurNAc-LAA_cat"/>
</dbReference>
<dbReference type="Gene3D" id="3.40.630.40">
    <property type="entry name" value="Zn-dependent exopeptidases"/>
    <property type="match status" value="1"/>
</dbReference>
<keyword evidence="3" id="KW-0732">Signal</keyword>
<evidence type="ECO:0000256" key="3">
    <source>
        <dbReference type="SAM" id="SignalP"/>
    </source>
</evidence>
<dbReference type="Pfam" id="PF12565">
    <property type="entry name" value="DUF3747"/>
    <property type="match status" value="1"/>
</dbReference>
<keyword evidence="1" id="KW-0378">Hydrolase</keyword>
<dbReference type="InterPro" id="IPR036680">
    <property type="entry name" value="SPOR-like_sf"/>
</dbReference>